<evidence type="ECO:0000313" key="3">
    <source>
        <dbReference type="EMBL" id="KGF53581.1"/>
    </source>
</evidence>
<feature type="compositionally biased region" description="Basic and acidic residues" evidence="1">
    <location>
        <begin position="259"/>
        <end position="268"/>
    </location>
</feature>
<dbReference type="PANTHER" id="PTHR30461">
    <property type="entry name" value="DNA-INVERTASE FROM LAMBDOID PROPHAGE"/>
    <property type="match status" value="1"/>
</dbReference>
<dbReference type="Pfam" id="PF07508">
    <property type="entry name" value="Recombinase"/>
    <property type="match status" value="1"/>
</dbReference>
<sequence length="283" mass="31537">MSYRKILYGYQIQNGELTLVPEEAAVVNRIAGLYLDGLSYQKLADLLNQKNIPFSQEAPAWDKHKVKRLLENPRYTGQKGYPAILDGGTFHCVQSRIQEKTAKQTPKAERPALKLVSRLHCAACGAALHRMGGRNRQSDTLYLKCVQCGAVITMRDEVLLDEIARQTAEQERPERISYQPSGEVVRLTNAINRGLEHPDDPQEIVSLILQGAAARYACFPDITEQIDRPLDVCLDHIRLAVSHINLSEEGTVEAAFPSGHRERTEHGADCTAAGADHPRQEGY</sequence>
<dbReference type="AlphaFoldDB" id="A0A096B3P7"/>
<dbReference type="PROSITE" id="PS51737">
    <property type="entry name" value="RECOMBINASE_DNA_BIND"/>
    <property type="match status" value="1"/>
</dbReference>
<dbReference type="InterPro" id="IPR038109">
    <property type="entry name" value="DNA_bind_recomb_sf"/>
</dbReference>
<evidence type="ECO:0000313" key="4">
    <source>
        <dbReference type="Proteomes" id="UP000029585"/>
    </source>
</evidence>
<evidence type="ECO:0000256" key="1">
    <source>
        <dbReference type="SAM" id="MobiDB-lite"/>
    </source>
</evidence>
<organism evidence="3 4">
    <name type="scientific">Flavonifractor plautii 1_3_50AFAA</name>
    <dbReference type="NCBI Taxonomy" id="742738"/>
    <lineage>
        <taxon>Bacteria</taxon>
        <taxon>Bacillati</taxon>
        <taxon>Bacillota</taxon>
        <taxon>Clostridia</taxon>
        <taxon>Eubacteriales</taxon>
        <taxon>Oscillospiraceae</taxon>
        <taxon>Flavonifractor</taxon>
    </lineage>
</organism>
<proteinExistence type="predicted"/>
<accession>A0A096B3P7</accession>
<dbReference type="Proteomes" id="UP000029585">
    <property type="component" value="Unassembled WGS sequence"/>
</dbReference>
<dbReference type="HOGENOM" id="CLU_082115_1_0_9"/>
<name>A0A096B3P7_FLAPL</name>
<dbReference type="InterPro" id="IPR011109">
    <property type="entry name" value="DNA_bind_recombinase_dom"/>
</dbReference>
<dbReference type="GO" id="GO:0000150">
    <property type="term" value="F:DNA strand exchange activity"/>
    <property type="evidence" value="ECO:0007669"/>
    <property type="project" value="InterPro"/>
</dbReference>
<comment type="caution">
    <text evidence="3">The sequence shown here is derived from an EMBL/GenBank/DDBJ whole genome shotgun (WGS) entry which is preliminary data.</text>
</comment>
<protein>
    <recommendedName>
        <fullName evidence="2">Recombinase domain-containing protein</fullName>
    </recommendedName>
</protein>
<dbReference type="Gene3D" id="3.90.1750.20">
    <property type="entry name" value="Putative Large Serine Recombinase, Chain B, Domain 2"/>
    <property type="match status" value="1"/>
</dbReference>
<dbReference type="PANTHER" id="PTHR30461:SF23">
    <property type="entry name" value="DNA RECOMBINASE-RELATED"/>
    <property type="match status" value="1"/>
</dbReference>
<feature type="region of interest" description="Disordered" evidence="1">
    <location>
        <begin position="259"/>
        <end position="283"/>
    </location>
</feature>
<feature type="domain" description="Recombinase" evidence="2">
    <location>
        <begin position="7"/>
        <end position="104"/>
    </location>
</feature>
<dbReference type="eggNOG" id="COG1961">
    <property type="taxonomic scope" value="Bacteria"/>
</dbReference>
<dbReference type="PATRIC" id="fig|742738.3.peg.3679"/>
<dbReference type="EMBL" id="ADLO01000107">
    <property type="protein sequence ID" value="KGF53581.1"/>
    <property type="molecule type" value="Genomic_DNA"/>
</dbReference>
<dbReference type="InterPro" id="IPR050639">
    <property type="entry name" value="SSR_resolvase"/>
</dbReference>
<dbReference type="GO" id="GO:0003677">
    <property type="term" value="F:DNA binding"/>
    <property type="evidence" value="ECO:0007669"/>
    <property type="project" value="InterPro"/>
</dbReference>
<dbReference type="RefSeq" id="WP_009261290.1">
    <property type="nucleotide sequence ID" value="NZ_KN174166.1"/>
</dbReference>
<keyword evidence="4" id="KW-1185">Reference proteome</keyword>
<gene>
    <name evidence="3" type="ORF">HMPREF9460_03572</name>
</gene>
<evidence type="ECO:0000259" key="2">
    <source>
        <dbReference type="PROSITE" id="PS51737"/>
    </source>
</evidence>
<reference evidence="3 4" key="1">
    <citation type="submission" date="2011-08" db="EMBL/GenBank/DDBJ databases">
        <title>The Genome Sequence of Clostridium orbiscindens 1_3_50AFAA.</title>
        <authorList>
            <consortium name="The Broad Institute Genome Sequencing Platform"/>
            <person name="Earl A."/>
            <person name="Ward D."/>
            <person name="Feldgarden M."/>
            <person name="Gevers D."/>
            <person name="Daigneault M."/>
            <person name="Strauss J."/>
            <person name="Allen-Vercoe E."/>
            <person name="Young S.K."/>
            <person name="Zeng Q."/>
            <person name="Gargeya S."/>
            <person name="Fitzgerald M."/>
            <person name="Haas B."/>
            <person name="Abouelleil A."/>
            <person name="Alvarado L."/>
            <person name="Arachchi H.M."/>
            <person name="Berlin A."/>
            <person name="Brown A."/>
            <person name="Chapman S.B."/>
            <person name="Chen Z."/>
            <person name="Dunbar C."/>
            <person name="Freedman E."/>
            <person name="Gearin G."/>
            <person name="Gellesch M."/>
            <person name="Goldberg J."/>
            <person name="Griggs A."/>
            <person name="Gujja S."/>
            <person name="Heiman D."/>
            <person name="Howarth C."/>
            <person name="Larson L."/>
            <person name="Lui A."/>
            <person name="MacDonald P.J.P."/>
            <person name="Montmayeur A."/>
            <person name="Murphy C."/>
            <person name="Neiman D."/>
            <person name="Pearson M."/>
            <person name="Priest M."/>
            <person name="Roberts A."/>
            <person name="Saif S."/>
            <person name="Shea T."/>
            <person name="Shenoy N."/>
            <person name="Sisk P."/>
            <person name="Stolte C."/>
            <person name="Sykes S."/>
            <person name="Wortman J."/>
            <person name="Nusbaum C."/>
            <person name="Birren B."/>
        </authorList>
    </citation>
    <scope>NUCLEOTIDE SEQUENCE [LARGE SCALE GENOMIC DNA]</scope>
    <source>
        <strain evidence="3 4">1_3_50AFAA</strain>
    </source>
</reference>